<reference evidence="7 8" key="1">
    <citation type="submission" date="2020-08" db="EMBL/GenBank/DDBJ databases">
        <title>Plant Genome Project.</title>
        <authorList>
            <person name="Zhang R.-G."/>
        </authorList>
    </citation>
    <scope>NUCLEOTIDE SEQUENCE [LARGE SCALE GENOMIC DNA]</scope>
    <source>
        <tissue evidence="7">Rhizome</tissue>
    </source>
</reference>
<dbReference type="Pfam" id="PF00249">
    <property type="entry name" value="Myb_DNA-binding"/>
    <property type="match status" value="1"/>
</dbReference>
<evidence type="ECO:0000313" key="7">
    <source>
        <dbReference type="EMBL" id="KAG6534515.1"/>
    </source>
</evidence>
<dbReference type="EMBL" id="JACMSC010000002">
    <property type="protein sequence ID" value="KAG6534515.1"/>
    <property type="molecule type" value="Genomic_DNA"/>
</dbReference>
<dbReference type="GO" id="GO:0003700">
    <property type="term" value="F:DNA-binding transcription factor activity"/>
    <property type="evidence" value="ECO:0007669"/>
    <property type="project" value="InterPro"/>
</dbReference>
<keyword evidence="2" id="KW-0238">DNA-binding</keyword>
<dbReference type="InterPro" id="IPR006447">
    <property type="entry name" value="Myb_dom_plants"/>
</dbReference>
<dbReference type="GO" id="GO:0003677">
    <property type="term" value="F:DNA binding"/>
    <property type="evidence" value="ECO:0007669"/>
    <property type="project" value="UniProtKB-KW"/>
</dbReference>
<evidence type="ECO:0000256" key="4">
    <source>
        <dbReference type="ARBA" id="ARBA00023242"/>
    </source>
</evidence>
<dbReference type="InterPro" id="IPR017930">
    <property type="entry name" value="Myb_dom"/>
</dbReference>
<keyword evidence="4" id="KW-0539">Nucleus</keyword>
<evidence type="ECO:0000313" key="8">
    <source>
        <dbReference type="Proteomes" id="UP000734854"/>
    </source>
</evidence>
<dbReference type="Proteomes" id="UP000734854">
    <property type="component" value="Unassembled WGS sequence"/>
</dbReference>
<dbReference type="InterPro" id="IPR009057">
    <property type="entry name" value="Homeodomain-like_sf"/>
</dbReference>
<protein>
    <recommendedName>
        <fullName evidence="6">HTH myb-type domain-containing protein</fullName>
    </recommendedName>
</protein>
<dbReference type="PANTHER" id="PTHR31314:SF164">
    <property type="entry name" value="HTH MYB-TYPE DOMAIN-CONTAINING PROTEIN"/>
    <property type="match status" value="1"/>
</dbReference>
<evidence type="ECO:0000256" key="1">
    <source>
        <dbReference type="ARBA" id="ARBA00023015"/>
    </source>
</evidence>
<feature type="region of interest" description="Disordered" evidence="5">
    <location>
        <begin position="1"/>
        <end position="61"/>
    </location>
</feature>
<feature type="compositionally biased region" description="Acidic residues" evidence="5">
    <location>
        <begin position="40"/>
        <end position="52"/>
    </location>
</feature>
<accession>A0A8J5I3D0</accession>
<dbReference type="Gene3D" id="1.10.10.60">
    <property type="entry name" value="Homeodomain-like"/>
    <property type="match status" value="1"/>
</dbReference>
<evidence type="ECO:0000259" key="6">
    <source>
        <dbReference type="PROSITE" id="PS51294"/>
    </source>
</evidence>
<gene>
    <name evidence="7" type="ORF">ZIOFF_008418</name>
</gene>
<comment type="caution">
    <text evidence="7">The sequence shown here is derived from an EMBL/GenBank/DDBJ whole genome shotgun (WGS) entry which is preliminary data.</text>
</comment>
<organism evidence="7 8">
    <name type="scientific">Zingiber officinale</name>
    <name type="common">Ginger</name>
    <name type="synonym">Amomum zingiber</name>
    <dbReference type="NCBI Taxonomy" id="94328"/>
    <lineage>
        <taxon>Eukaryota</taxon>
        <taxon>Viridiplantae</taxon>
        <taxon>Streptophyta</taxon>
        <taxon>Embryophyta</taxon>
        <taxon>Tracheophyta</taxon>
        <taxon>Spermatophyta</taxon>
        <taxon>Magnoliopsida</taxon>
        <taxon>Liliopsida</taxon>
        <taxon>Zingiberales</taxon>
        <taxon>Zingiberaceae</taxon>
        <taxon>Zingiber</taxon>
    </lineage>
</organism>
<proteinExistence type="predicted"/>
<dbReference type="SUPFAM" id="SSF46689">
    <property type="entry name" value="Homeodomain-like"/>
    <property type="match status" value="1"/>
</dbReference>
<dbReference type="PANTHER" id="PTHR31314">
    <property type="entry name" value="MYB FAMILY TRANSCRIPTION FACTOR PHL7-LIKE"/>
    <property type="match status" value="1"/>
</dbReference>
<keyword evidence="1" id="KW-0805">Transcription regulation</keyword>
<evidence type="ECO:0000256" key="2">
    <source>
        <dbReference type="ARBA" id="ARBA00023125"/>
    </source>
</evidence>
<dbReference type="AlphaFoldDB" id="A0A8J5I3D0"/>
<dbReference type="NCBIfam" id="TIGR01557">
    <property type="entry name" value="myb_SHAQKYF"/>
    <property type="match status" value="1"/>
</dbReference>
<evidence type="ECO:0000256" key="3">
    <source>
        <dbReference type="ARBA" id="ARBA00023163"/>
    </source>
</evidence>
<dbReference type="PROSITE" id="PS51294">
    <property type="entry name" value="HTH_MYB"/>
    <property type="match status" value="1"/>
</dbReference>
<dbReference type="InterPro" id="IPR046955">
    <property type="entry name" value="PHR1-like"/>
</dbReference>
<feature type="compositionally biased region" description="Basic and acidic residues" evidence="5">
    <location>
        <begin position="1"/>
        <end position="15"/>
    </location>
</feature>
<name>A0A8J5I3D0_ZINOF</name>
<keyword evidence="3" id="KW-0804">Transcription</keyword>
<dbReference type="InterPro" id="IPR001005">
    <property type="entry name" value="SANT/Myb"/>
</dbReference>
<dbReference type="FunFam" id="1.10.10.60:FF:000002">
    <property type="entry name" value="Myb family transcription factor"/>
    <property type="match status" value="1"/>
</dbReference>
<keyword evidence="8" id="KW-1185">Reference proteome</keyword>
<sequence>MDLNKEVFCEGREEGGGDDDDRGSITDEVAGGNSSSNNKDEDEDEDKGEGEDQLGASRVRQYNRSKMPRLRWTPDLHLSFVHAVERLGGTDRATPKLVLQAMNVKGLSIAHVKSHLQMYRSKKLDQVWPEKSPFLPAAASPSGTCLSRGYDNFYYTRSTAADNCSYLHETILYPRTAPVIHSYGMENSARYQSRNLHDTDHFYSLRLNPQLDLQYANFRLQDYMLNHSPVMSLNYLGSTFSHVDRSAATRHEKPSSSVSGSYDRKTLIAGRHYLERLECHRRNVLIDCMECTARHDAGKPNGKSILQQNSPIRSVIFLQEGQQTERQTGVGYGGGGGGDDVDFPAQKSWTDSGESLWRQEECEGGTKPLGSIAENARPLLSSPAPCRLLSLLPLRVRLSLWRPPW</sequence>
<evidence type="ECO:0000256" key="5">
    <source>
        <dbReference type="SAM" id="MobiDB-lite"/>
    </source>
</evidence>
<feature type="domain" description="HTH myb-type" evidence="6">
    <location>
        <begin position="64"/>
        <end position="124"/>
    </location>
</feature>